<comment type="caution">
    <text evidence="2">The sequence shown here is derived from an EMBL/GenBank/DDBJ whole genome shotgun (WGS) entry which is preliminary data.</text>
</comment>
<gene>
    <name evidence="2" type="ORF">E4U02_10220</name>
</gene>
<dbReference type="AlphaFoldDB" id="A0A4Y9FVA6"/>
<evidence type="ECO:0000313" key="3">
    <source>
        <dbReference type="Proteomes" id="UP000298358"/>
    </source>
</evidence>
<dbReference type="Proteomes" id="UP000298358">
    <property type="component" value="Unassembled WGS sequence"/>
</dbReference>
<evidence type="ECO:0000313" key="2">
    <source>
        <dbReference type="EMBL" id="TFU32471.1"/>
    </source>
</evidence>
<keyword evidence="1" id="KW-0812">Transmembrane</keyword>
<keyword evidence="1" id="KW-0472">Membrane</keyword>
<keyword evidence="3" id="KW-1185">Reference proteome</keyword>
<keyword evidence="1" id="KW-1133">Transmembrane helix</keyword>
<organism evidence="2 3">
    <name type="scientific">Microbacterium paludicola</name>
    <dbReference type="NCBI Taxonomy" id="300019"/>
    <lineage>
        <taxon>Bacteria</taxon>
        <taxon>Bacillati</taxon>
        <taxon>Actinomycetota</taxon>
        <taxon>Actinomycetes</taxon>
        <taxon>Micrococcales</taxon>
        <taxon>Microbacteriaceae</taxon>
        <taxon>Microbacterium</taxon>
    </lineage>
</organism>
<dbReference type="RefSeq" id="WP_135114742.1">
    <property type="nucleotide sequence ID" value="NZ_JADGLL010000024.1"/>
</dbReference>
<protein>
    <submittedName>
        <fullName evidence="2">Uncharacterized protein</fullName>
    </submittedName>
</protein>
<evidence type="ECO:0000256" key="1">
    <source>
        <dbReference type="SAM" id="Phobius"/>
    </source>
</evidence>
<feature type="transmembrane region" description="Helical" evidence="1">
    <location>
        <begin position="93"/>
        <end position="114"/>
    </location>
</feature>
<dbReference type="EMBL" id="SPQB01000024">
    <property type="protein sequence ID" value="TFU32471.1"/>
    <property type="molecule type" value="Genomic_DNA"/>
</dbReference>
<accession>A0A4Y9FVA6</accession>
<name>A0A4Y9FVA6_9MICO</name>
<reference evidence="2 3" key="1">
    <citation type="submission" date="2019-03" db="EMBL/GenBank/DDBJ databases">
        <title>Diversity of the mouse oral microbiome.</title>
        <authorList>
            <person name="Joseph S."/>
            <person name="Aduse-Opoku J."/>
            <person name="Curtis M."/>
            <person name="Wade W."/>
            <person name="Hashim A."/>
        </authorList>
    </citation>
    <scope>NUCLEOTIDE SEQUENCE [LARGE SCALE GENOMIC DNA]</scope>
    <source>
        <strain evidence="2 3">P1012</strain>
    </source>
</reference>
<feature type="transmembrane region" description="Helical" evidence="1">
    <location>
        <begin position="68"/>
        <end position="86"/>
    </location>
</feature>
<proteinExistence type="predicted"/>
<sequence length="125" mass="13007">MTDPTAVHPVEERASANSVRPARVVAGDSGGVSVPTRAVPTRRSRGRLATWALGVAMIALSLSWFGAWALPVTALAILLAVIALLARRAQPELAWWGLGLGIGAVACCLCWIAWGAQAAAELAVR</sequence>